<dbReference type="AlphaFoldDB" id="A0A974SC77"/>
<dbReference type="RefSeq" id="WP_157771296.1">
    <property type="nucleotide sequence ID" value="NZ_CP068595.1"/>
</dbReference>
<evidence type="ECO:0000313" key="2">
    <source>
        <dbReference type="Proteomes" id="UP000595841"/>
    </source>
</evidence>
<dbReference type="KEGG" id="pson:JI735_19485"/>
<evidence type="ECO:0000313" key="1">
    <source>
        <dbReference type="EMBL" id="QQZ58915.1"/>
    </source>
</evidence>
<accession>A0A974SC77</accession>
<keyword evidence="2" id="KW-1185">Reference proteome</keyword>
<reference evidence="1 2" key="1">
    <citation type="submission" date="2021-01" db="EMBL/GenBank/DDBJ databases">
        <title>Whole genome sequence of Paenibacillus sonchi LMG 24727 for comparative genomics.</title>
        <authorList>
            <person name="Lee G."/>
            <person name="Kim M.-J."/>
            <person name="Lim K."/>
            <person name="Shin J.-H."/>
        </authorList>
    </citation>
    <scope>NUCLEOTIDE SEQUENCE [LARGE SCALE GENOMIC DNA]</scope>
    <source>
        <strain evidence="1 2">LMG 24727</strain>
    </source>
</reference>
<name>A0A974SC77_9BACL</name>
<protein>
    <submittedName>
        <fullName evidence="1">Uncharacterized protein</fullName>
    </submittedName>
</protein>
<organism evidence="1 2">
    <name type="scientific">Paenibacillus sonchi</name>
    <dbReference type="NCBI Taxonomy" id="373687"/>
    <lineage>
        <taxon>Bacteria</taxon>
        <taxon>Bacillati</taxon>
        <taxon>Bacillota</taxon>
        <taxon>Bacilli</taxon>
        <taxon>Bacillales</taxon>
        <taxon>Paenibacillaceae</taxon>
        <taxon>Paenibacillus</taxon>
        <taxon>Paenibacillus sonchi group</taxon>
    </lineage>
</organism>
<dbReference type="Proteomes" id="UP000595841">
    <property type="component" value="Chromosome"/>
</dbReference>
<sequence>MMSREAILDAMLSATAKNENMMWMLAAIRMASRPVQKEQLRDVTNALYKQIHPQAEEMPIRSRHLLDEAAAMLEGAALVHVAEVAKSKRYTLSPLGKELLIYRQQRLQEQNKRKEAGGQ</sequence>
<dbReference type="EMBL" id="CP068595">
    <property type="protein sequence ID" value="QQZ58915.1"/>
    <property type="molecule type" value="Genomic_DNA"/>
</dbReference>
<proteinExistence type="predicted"/>
<gene>
    <name evidence="1" type="ORF">JI735_19485</name>
</gene>